<accession>A0ABW0YK75</accession>
<evidence type="ECO:0000256" key="3">
    <source>
        <dbReference type="ARBA" id="ARBA00021622"/>
    </source>
</evidence>
<keyword evidence="14" id="KW-0969">Cilium</keyword>
<feature type="compositionally biased region" description="Basic and acidic residues" evidence="13">
    <location>
        <begin position="228"/>
        <end position="245"/>
    </location>
</feature>
<comment type="similarity">
    <text evidence="2 12">Belongs to the type III secretion exporter family.</text>
</comment>
<proteinExistence type="inferred from homology"/>
<evidence type="ECO:0000256" key="8">
    <source>
        <dbReference type="ARBA" id="ARBA00022927"/>
    </source>
</evidence>
<evidence type="ECO:0000256" key="2">
    <source>
        <dbReference type="ARBA" id="ARBA00010690"/>
    </source>
</evidence>
<dbReference type="InterPro" id="IPR006136">
    <property type="entry name" value="FlhB"/>
</dbReference>
<dbReference type="PRINTS" id="PR00950">
    <property type="entry name" value="TYPE3IMSPROT"/>
</dbReference>
<evidence type="ECO:0000256" key="5">
    <source>
        <dbReference type="ARBA" id="ARBA00022475"/>
    </source>
</evidence>
<dbReference type="InterPro" id="IPR006135">
    <property type="entry name" value="T3SS_substrate_exporter"/>
</dbReference>
<dbReference type="PANTHER" id="PTHR30531">
    <property type="entry name" value="FLAGELLAR BIOSYNTHETIC PROTEIN FLHB"/>
    <property type="match status" value="1"/>
</dbReference>
<keyword evidence="15" id="KW-1185">Reference proteome</keyword>
<feature type="transmembrane region" description="Helical" evidence="12">
    <location>
        <begin position="97"/>
        <end position="122"/>
    </location>
</feature>
<evidence type="ECO:0000256" key="10">
    <source>
        <dbReference type="ARBA" id="ARBA00023136"/>
    </source>
</evidence>
<keyword evidence="4 12" id="KW-0813">Transport</keyword>
<comment type="subcellular location">
    <subcellularLocation>
        <location evidence="1">Cell membrane</location>
        <topology evidence="1">Multi-pass membrane protein</topology>
    </subcellularLocation>
</comment>
<keyword evidence="14" id="KW-0282">Flagellum</keyword>
<name>A0ABW0YK75_9BACI</name>
<evidence type="ECO:0000313" key="15">
    <source>
        <dbReference type="Proteomes" id="UP001596142"/>
    </source>
</evidence>
<keyword evidence="5 12" id="KW-1003">Cell membrane</keyword>
<keyword evidence="6 12" id="KW-0812">Transmembrane</keyword>
<evidence type="ECO:0000256" key="6">
    <source>
        <dbReference type="ARBA" id="ARBA00022692"/>
    </source>
</evidence>
<comment type="caution">
    <text evidence="14">The sequence shown here is derived from an EMBL/GenBank/DDBJ whole genome shotgun (WGS) entry which is preliminary data.</text>
</comment>
<keyword evidence="14" id="KW-0966">Cell projection</keyword>
<dbReference type="InterPro" id="IPR029025">
    <property type="entry name" value="T3SS_substrate_exporter_C"/>
</dbReference>
<keyword evidence="7 12" id="KW-1005">Bacterial flagellum biogenesis</keyword>
<dbReference type="Gene3D" id="6.10.250.2080">
    <property type="match status" value="1"/>
</dbReference>
<keyword evidence="11 12" id="KW-1006">Bacterial flagellum protein export</keyword>
<dbReference type="RefSeq" id="WP_385939182.1">
    <property type="nucleotide sequence ID" value="NZ_JBHSOZ010000003.1"/>
</dbReference>
<evidence type="ECO:0000256" key="13">
    <source>
        <dbReference type="SAM" id="MobiDB-lite"/>
    </source>
</evidence>
<reference evidence="15" key="1">
    <citation type="journal article" date="2019" name="Int. J. Syst. Evol. Microbiol.">
        <title>The Global Catalogue of Microorganisms (GCM) 10K type strain sequencing project: providing services to taxonomists for standard genome sequencing and annotation.</title>
        <authorList>
            <consortium name="The Broad Institute Genomics Platform"/>
            <consortium name="The Broad Institute Genome Sequencing Center for Infectious Disease"/>
            <person name="Wu L."/>
            <person name="Ma J."/>
        </authorList>
    </citation>
    <scope>NUCLEOTIDE SEQUENCE [LARGE SCALE GENOMIC DNA]</scope>
    <source>
        <strain evidence="15">CECT 7184</strain>
    </source>
</reference>
<evidence type="ECO:0000313" key="14">
    <source>
        <dbReference type="EMBL" id="MFC5712131.1"/>
    </source>
</evidence>
<keyword evidence="9 12" id="KW-1133">Transmembrane helix</keyword>
<protein>
    <recommendedName>
        <fullName evidence="3 12">Flagellar biosynthetic protein FlhB</fullName>
    </recommendedName>
</protein>
<dbReference type="PANTHER" id="PTHR30531:SF12">
    <property type="entry name" value="FLAGELLAR BIOSYNTHETIC PROTEIN FLHB"/>
    <property type="match status" value="1"/>
</dbReference>
<evidence type="ECO:0000256" key="1">
    <source>
        <dbReference type="ARBA" id="ARBA00004651"/>
    </source>
</evidence>
<dbReference type="SUPFAM" id="SSF160544">
    <property type="entry name" value="EscU C-terminal domain-like"/>
    <property type="match status" value="1"/>
</dbReference>
<keyword evidence="10 12" id="KW-0472">Membrane</keyword>
<evidence type="ECO:0000256" key="12">
    <source>
        <dbReference type="RuleBase" id="RU364091"/>
    </source>
</evidence>
<dbReference type="Proteomes" id="UP001596142">
    <property type="component" value="Unassembled WGS sequence"/>
</dbReference>
<evidence type="ECO:0000256" key="4">
    <source>
        <dbReference type="ARBA" id="ARBA00022448"/>
    </source>
</evidence>
<comment type="function">
    <text evidence="12">Required for formation of the rod structure in the basal body of the flagellar apparatus. Together with FliI and FliH, may constitute the export apparatus of flagellin.</text>
</comment>
<feature type="transmembrane region" description="Helical" evidence="12">
    <location>
        <begin position="38"/>
        <end position="57"/>
    </location>
</feature>
<sequence>MKLRMELQFFSQEKTEKATPKKRQDSRKKGQVAKSNDVNTALILLAVFLFLFLYAGILGDHILNMMGHIFSEYLRWEITSFTLTVILEELVMETAIVLLPIMLVAMVAGTAASMMQVGILFAPEAIKFKASKINPIQGFKRIFSARALVELLKSLLKISLVGILVFSVIWFNLDSLLLLSHKNIEAGFFEIAQLTGLIGSGVAVLLLFLSIPDYIYQKYDHEKQIRMSKQDVKDEHKKMEGDPRIKSKRRQKQMDMAMQRMMQEVPKADVVITNPTHYAIALKYEEDKMEAPVIVAKGVDFMAMRIRMAAEKNEVAMVENKPLARSLYSHGNIGDHVPEDLFKAVAEVLAYVYQLKNKLP</sequence>
<evidence type="ECO:0000256" key="7">
    <source>
        <dbReference type="ARBA" id="ARBA00022795"/>
    </source>
</evidence>
<dbReference type="Pfam" id="PF01312">
    <property type="entry name" value="Bac_export_2"/>
    <property type="match status" value="1"/>
</dbReference>
<keyword evidence="8 12" id="KW-0653">Protein transport</keyword>
<feature type="transmembrane region" description="Helical" evidence="12">
    <location>
        <begin position="151"/>
        <end position="171"/>
    </location>
</feature>
<feature type="transmembrane region" description="Helical" evidence="12">
    <location>
        <begin position="191"/>
        <end position="216"/>
    </location>
</feature>
<gene>
    <name evidence="12 14" type="primary">flhB</name>
    <name evidence="14" type="ORF">ACFPU1_05015</name>
</gene>
<dbReference type="Gene3D" id="3.40.1690.10">
    <property type="entry name" value="secretion proteins EscU"/>
    <property type="match status" value="1"/>
</dbReference>
<dbReference type="EMBL" id="JBHSOZ010000003">
    <property type="protein sequence ID" value="MFC5712131.1"/>
    <property type="molecule type" value="Genomic_DNA"/>
</dbReference>
<feature type="region of interest" description="Disordered" evidence="13">
    <location>
        <begin position="228"/>
        <end position="250"/>
    </location>
</feature>
<evidence type="ECO:0000256" key="11">
    <source>
        <dbReference type="ARBA" id="ARBA00023225"/>
    </source>
</evidence>
<organism evidence="14 15">
    <name type="scientific">Thalassorhabdus alkalitolerans</name>
    <dbReference type="NCBI Taxonomy" id="2282697"/>
    <lineage>
        <taxon>Bacteria</taxon>
        <taxon>Bacillati</taxon>
        <taxon>Bacillota</taxon>
        <taxon>Bacilli</taxon>
        <taxon>Bacillales</taxon>
        <taxon>Bacillaceae</taxon>
        <taxon>Thalassorhabdus</taxon>
    </lineage>
</organism>
<evidence type="ECO:0000256" key="9">
    <source>
        <dbReference type="ARBA" id="ARBA00022989"/>
    </source>
</evidence>
<dbReference type="NCBIfam" id="TIGR00328">
    <property type="entry name" value="flhB"/>
    <property type="match status" value="1"/>
</dbReference>